<proteinExistence type="predicted"/>
<dbReference type="EMBL" id="JAUMKJ010000038">
    <property type="protein sequence ID" value="MDO3680295.1"/>
    <property type="molecule type" value="Genomic_DNA"/>
</dbReference>
<accession>A0ABT8VH43</accession>
<dbReference type="RefSeq" id="WP_302880560.1">
    <property type="nucleotide sequence ID" value="NZ_JAUMKJ010000038.1"/>
</dbReference>
<gene>
    <name evidence="1" type="ORF">Q3C12_25125</name>
</gene>
<protein>
    <submittedName>
        <fullName evidence="1">Uncharacterized protein</fullName>
    </submittedName>
</protein>
<dbReference type="Proteomes" id="UP001168883">
    <property type="component" value="Unassembled WGS sequence"/>
</dbReference>
<keyword evidence="2" id="KW-1185">Reference proteome</keyword>
<organism evidence="1 2">
    <name type="scientific">Paenibacillus ehimensis</name>
    <dbReference type="NCBI Taxonomy" id="79264"/>
    <lineage>
        <taxon>Bacteria</taxon>
        <taxon>Bacillati</taxon>
        <taxon>Bacillota</taxon>
        <taxon>Bacilli</taxon>
        <taxon>Bacillales</taxon>
        <taxon>Paenibacillaceae</taxon>
        <taxon>Paenibacillus</taxon>
    </lineage>
</organism>
<sequence length="177" mass="20150">MKIKNVKNKLFVLVLLICFIYVYFGNAGTVTLAVEQTKETNNAGEILQGMEVGQSFYSNFNNICGFSLKLATYMRTNKGKIEVGIKDLNNNNIVFSSEISTESIKDNDFINLRFPPIKFSKGKRYYLFVKSLDSTPGNAITTYINEEDSYSEGELYLNGIKKKGELVFKVYYNKTFI</sequence>
<name>A0ABT8VH43_9BACL</name>
<comment type="caution">
    <text evidence="1">The sequence shown here is derived from an EMBL/GenBank/DDBJ whole genome shotgun (WGS) entry which is preliminary data.</text>
</comment>
<evidence type="ECO:0000313" key="1">
    <source>
        <dbReference type="EMBL" id="MDO3680295.1"/>
    </source>
</evidence>
<evidence type="ECO:0000313" key="2">
    <source>
        <dbReference type="Proteomes" id="UP001168883"/>
    </source>
</evidence>
<reference evidence="1" key="1">
    <citation type="submission" date="2023-07" db="EMBL/GenBank/DDBJ databases">
        <authorList>
            <person name="Aktuganov G."/>
            <person name="Boyko T."/>
            <person name="Delegan Y."/>
            <person name="Galimzianova N."/>
            <person name="Gilvanova E."/>
            <person name="Korobov V."/>
            <person name="Kuzmina L."/>
            <person name="Melentiev A."/>
            <person name="Milman P."/>
            <person name="Ryabova A."/>
            <person name="Stupak E."/>
            <person name="Yasakov T."/>
            <person name="Zharikova N."/>
            <person name="Zhurenko E."/>
        </authorList>
    </citation>
    <scope>NUCLEOTIDE SEQUENCE</scope>
    <source>
        <strain evidence="1">IB-739</strain>
    </source>
</reference>